<organism evidence="1">
    <name type="scientific">Triticum urartu</name>
    <name type="common">Red wild einkorn</name>
    <name type="synonym">Crithodium urartu</name>
    <dbReference type="NCBI Taxonomy" id="4572"/>
    <lineage>
        <taxon>Eukaryota</taxon>
        <taxon>Viridiplantae</taxon>
        <taxon>Streptophyta</taxon>
        <taxon>Embryophyta</taxon>
        <taxon>Tracheophyta</taxon>
        <taxon>Spermatophyta</taxon>
        <taxon>Magnoliopsida</taxon>
        <taxon>Liliopsida</taxon>
        <taxon>Poales</taxon>
        <taxon>Poaceae</taxon>
        <taxon>BOP clade</taxon>
        <taxon>Pooideae</taxon>
        <taxon>Triticodae</taxon>
        <taxon>Triticeae</taxon>
        <taxon>Triticinae</taxon>
        <taxon>Triticum</taxon>
    </lineage>
</organism>
<reference evidence="1" key="1">
    <citation type="journal article" date="2013" name="Nature">
        <title>Draft genome of the wheat A-genome progenitor Triticum urartu.</title>
        <authorList>
            <person name="Ling H.Q."/>
            <person name="Zhao S."/>
            <person name="Liu D."/>
            <person name="Wang J."/>
            <person name="Sun H."/>
            <person name="Zhang C."/>
            <person name="Fan H."/>
            <person name="Li D."/>
            <person name="Dong L."/>
            <person name="Tao Y."/>
            <person name="Gao C."/>
            <person name="Wu H."/>
            <person name="Li Y."/>
            <person name="Cui Y."/>
            <person name="Guo X."/>
            <person name="Zheng S."/>
            <person name="Wang B."/>
            <person name="Yu K."/>
            <person name="Liang Q."/>
            <person name="Yang W."/>
            <person name="Lou X."/>
            <person name="Chen J."/>
            <person name="Feng M."/>
            <person name="Jian J."/>
            <person name="Zhang X."/>
            <person name="Luo G."/>
            <person name="Jiang Y."/>
            <person name="Liu J."/>
            <person name="Wang Z."/>
            <person name="Sha Y."/>
            <person name="Zhang B."/>
            <person name="Wu H."/>
            <person name="Tang D."/>
            <person name="Shen Q."/>
            <person name="Xue P."/>
            <person name="Zou S."/>
            <person name="Wang X."/>
            <person name="Liu X."/>
            <person name="Wang F."/>
            <person name="Yang Y."/>
            <person name="An X."/>
            <person name="Dong Z."/>
            <person name="Zhang K."/>
            <person name="Zhang X."/>
            <person name="Luo M.C."/>
            <person name="Dvorak J."/>
            <person name="Tong Y."/>
            <person name="Wang J."/>
            <person name="Yang H."/>
            <person name="Li Z."/>
            <person name="Wang D."/>
            <person name="Zhang A."/>
            <person name="Wang J."/>
        </authorList>
    </citation>
    <scope>NUCLEOTIDE SEQUENCE</scope>
</reference>
<gene>
    <name evidence="1" type="ORF">TRIUR3_30250</name>
</gene>
<protein>
    <submittedName>
        <fullName evidence="1">Uncharacterized protein</fullName>
    </submittedName>
</protein>
<name>M7YEK9_TRIUA</name>
<proteinExistence type="predicted"/>
<dbReference type="EMBL" id="KD497677">
    <property type="protein sequence ID" value="EMS35729.1"/>
    <property type="molecule type" value="Genomic_DNA"/>
</dbReference>
<accession>M7YEK9</accession>
<dbReference type="AlphaFoldDB" id="M7YEK9"/>
<evidence type="ECO:0000313" key="1">
    <source>
        <dbReference type="EMBL" id="EMS35729.1"/>
    </source>
</evidence>
<sequence length="79" mass="8505">MEPSRRITFAVLVATARPDPAAAADAGKREAHEPISPLVTTCWPVRHAVSVNGWRQGERTCVALHCSVADRSLEEQVGA</sequence>